<evidence type="ECO:0000313" key="2">
    <source>
        <dbReference type="Proteomes" id="UP001066276"/>
    </source>
</evidence>
<gene>
    <name evidence="1" type="ORF">NDU88_001351</name>
</gene>
<accession>A0AAV7V7J3</accession>
<proteinExistence type="predicted"/>
<dbReference type="EMBL" id="JANPWB010000003">
    <property type="protein sequence ID" value="KAJ1197494.1"/>
    <property type="molecule type" value="Genomic_DNA"/>
</dbReference>
<evidence type="ECO:0000313" key="1">
    <source>
        <dbReference type="EMBL" id="KAJ1197494.1"/>
    </source>
</evidence>
<keyword evidence="2" id="KW-1185">Reference proteome</keyword>
<dbReference type="Proteomes" id="UP001066276">
    <property type="component" value="Chromosome 2_1"/>
</dbReference>
<organism evidence="1 2">
    <name type="scientific">Pleurodeles waltl</name>
    <name type="common">Iberian ribbed newt</name>
    <dbReference type="NCBI Taxonomy" id="8319"/>
    <lineage>
        <taxon>Eukaryota</taxon>
        <taxon>Metazoa</taxon>
        <taxon>Chordata</taxon>
        <taxon>Craniata</taxon>
        <taxon>Vertebrata</taxon>
        <taxon>Euteleostomi</taxon>
        <taxon>Amphibia</taxon>
        <taxon>Batrachia</taxon>
        <taxon>Caudata</taxon>
        <taxon>Salamandroidea</taxon>
        <taxon>Salamandridae</taxon>
        <taxon>Pleurodelinae</taxon>
        <taxon>Pleurodeles</taxon>
    </lineage>
</organism>
<name>A0AAV7V7J3_PLEWA</name>
<evidence type="ECO:0008006" key="3">
    <source>
        <dbReference type="Google" id="ProtNLM"/>
    </source>
</evidence>
<sequence>MREVPASDSWMVMGPWSTVLQRPVRFLSDHAPLLLECGTHTPRPVIPVWRMQPELLGNHNYRQDIQEALNGYFSENCTTAQSRGIEWGALKVVIRGESLTKTYGIRKKLDQELAQQEDVLTILLHQIDNRVASEDKSRVVHGRIGALWSRLDNYVCKDFRQRLYREGDHSGRMLAGLL</sequence>
<dbReference type="AlphaFoldDB" id="A0AAV7V7J3"/>
<protein>
    <recommendedName>
        <fullName evidence="3">Reverse transcriptase</fullName>
    </recommendedName>
</protein>
<comment type="caution">
    <text evidence="1">The sequence shown here is derived from an EMBL/GenBank/DDBJ whole genome shotgun (WGS) entry which is preliminary data.</text>
</comment>
<reference evidence="1" key="1">
    <citation type="journal article" date="2022" name="bioRxiv">
        <title>Sequencing and chromosome-scale assembly of the giantPleurodeles waltlgenome.</title>
        <authorList>
            <person name="Brown T."/>
            <person name="Elewa A."/>
            <person name="Iarovenko S."/>
            <person name="Subramanian E."/>
            <person name="Araus A.J."/>
            <person name="Petzold A."/>
            <person name="Susuki M."/>
            <person name="Suzuki K.-i.T."/>
            <person name="Hayashi T."/>
            <person name="Toyoda A."/>
            <person name="Oliveira C."/>
            <person name="Osipova E."/>
            <person name="Leigh N.D."/>
            <person name="Simon A."/>
            <person name="Yun M.H."/>
        </authorList>
    </citation>
    <scope>NUCLEOTIDE SEQUENCE</scope>
    <source>
        <strain evidence="1">20211129_DDA</strain>
        <tissue evidence="1">Liver</tissue>
    </source>
</reference>